<feature type="domain" description="Pectate lyase" evidence="5">
    <location>
        <begin position="58"/>
        <end position="334"/>
    </location>
</feature>
<keyword evidence="4" id="KW-0964">Secreted</keyword>
<sequence>MPSLRAALQLPSPKTIYVNGTLHGNTIFDNGTSADCQWYIDHSASPAFNFTMYVLSLNETYVAAVNAAVAANGTWEGGSASEYRVRLGKMNGWRGQAQNAQKAWEAVEVAGGTSLVGWGEGEVEDALVGVNVKLSSVDNVHVRNLRIVPPQDCFPAPETYPATWNARYDAISAVTATNIWLDGLILEDGPEDVQPQPFLDGWLVDRFDGLFDAEDGSDNITFSHNIVRNHHKSLLFGGGNKEADRDLGKMRFTIYGNHFNNSDSRNPLMRFGTFHIVNNLFDSTNNKAPLFPASNATDGADADTDVHPFQYHLGVYNQSSVLVSGNVFRQEGKHAQDTSRVFTYSDLTRADIPARLCVRPDEGGVGDTFNGASVDLEEVSRGIFEYQVGLGKAVEGGLVWGCDGFGETEVAGGFASAEEVESYVLAEAGKTGGD</sequence>
<organism evidence="6 7">
    <name type="scientific">Morchella conica CCBAS932</name>
    <dbReference type="NCBI Taxonomy" id="1392247"/>
    <lineage>
        <taxon>Eukaryota</taxon>
        <taxon>Fungi</taxon>
        <taxon>Dikarya</taxon>
        <taxon>Ascomycota</taxon>
        <taxon>Pezizomycotina</taxon>
        <taxon>Pezizomycetes</taxon>
        <taxon>Pezizales</taxon>
        <taxon>Morchellaceae</taxon>
        <taxon>Morchella</taxon>
    </lineage>
</organism>
<accession>A0A3N4L8C8</accession>
<reference evidence="6 7" key="1">
    <citation type="journal article" date="2018" name="Nat. Ecol. Evol.">
        <title>Pezizomycetes genomes reveal the molecular basis of ectomycorrhizal truffle lifestyle.</title>
        <authorList>
            <person name="Murat C."/>
            <person name="Payen T."/>
            <person name="Noel B."/>
            <person name="Kuo A."/>
            <person name="Morin E."/>
            <person name="Chen J."/>
            <person name="Kohler A."/>
            <person name="Krizsan K."/>
            <person name="Balestrini R."/>
            <person name="Da Silva C."/>
            <person name="Montanini B."/>
            <person name="Hainaut M."/>
            <person name="Levati E."/>
            <person name="Barry K.W."/>
            <person name="Belfiori B."/>
            <person name="Cichocki N."/>
            <person name="Clum A."/>
            <person name="Dockter R.B."/>
            <person name="Fauchery L."/>
            <person name="Guy J."/>
            <person name="Iotti M."/>
            <person name="Le Tacon F."/>
            <person name="Lindquist E.A."/>
            <person name="Lipzen A."/>
            <person name="Malagnac F."/>
            <person name="Mello A."/>
            <person name="Molinier V."/>
            <person name="Miyauchi S."/>
            <person name="Poulain J."/>
            <person name="Riccioni C."/>
            <person name="Rubini A."/>
            <person name="Sitrit Y."/>
            <person name="Splivallo R."/>
            <person name="Traeger S."/>
            <person name="Wang M."/>
            <person name="Zifcakova L."/>
            <person name="Wipf D."/>
            <person name="Zambonelli A."/>
            <person name="Paolocci F."/>
            <person name="Nowrousian M."/>
            <person name="Ottonello S."/>
            <person name="Baldrian P."/>
            <person name="Spatafora J.W."/>
            <person name="Henrissat B."/>
            <person name="Nagy L.G."/>
            <person name="Aury J.M."/>
            <person name="Wincker P."/>
            <person name="Grigoriev I.V."/>
            <person name="Bonfante P."/>
            <person name="Martin F.M."/>
        </authorList>
    </citation>
    <scope>NUCLEOTIDE SEQUENCE [LARGE SCALE GENOMIC DNA]</scope>
    <source>
        <strain evidence="6 7">CCBAS932</strain>
    </source>
</reference>
<dbReference type="InterPro" id="IPR011050">
    <property type="entry name" value="Pectin_lyase_fold/virulence"/>
</dbReference>
<proteinExistence type="inferred from homology"/>
<keyword evidence="7" id="KW-1185">Reference proteome</keyword>
<evidence type="ECO:0000256" key="1">
    <source>
        <dbReference type="ARBA" id="ARBA00010980"/>
    </source>
</evidence>
<protein>
    <submittedName>
        <fullName evidence="6">Pectin lyase-like protein</fullName>
    </submittedName>
</protein>
<evidence type="ECO:0000256" key="3">
    <source>
        <dbReference type="ARBA" id="ARBA00023239"/>
    </source>
</evidence>
<dbReference type="InParanoid" id="A0A3N4L8C8"/>
<comment type="similarity">
    <text evidence="1 4">Belongs to the polysaccharide lyase 1 family.</text>
</comment>
<dbReference type="Pfam" id="PF00544">
    <property type="entry name" value="Pectate_lyase_4"/>
    <property type="match status" value="1"/>
</dbReference>
<evidence type="ECO:0000256" key="4">
    <source>
        <dbReference type="RuleBase" id="RU361173"/>
    </source>
</evidence>
<dbReference type="InterPro" id="IPR045032">
    <property type="entry name" value="PEL"/>
</dbReference>
<keyword evidence="4" id="KW-0624">Polysaccharide degradation</keyword>
<dbReference type="InterPro" id="IPR012334">
    <property type="entry name" value="Pectin_lyas_fold"/>
</dbReference>
<dbReference type="GO" id="GO:0000272">
    <property type="term" value="P:polysaccharide catabolic process"/>
    <property type="evidence" value="ECO:0007669"/>
    <property type="project" value="UniProtKB-KW"/>
</dbReference>
<keyword evidence="2" id="KW-0732">Signal</keyword>
<dbReference type="EMBL" id="ML119105">
    <property type="protein sequence ID" value="RPB17719.1"/>
    <property type="molecule type" value="Genomic_DNA"/>
</dbReference>
<dbReference type="PANTHER" id="PTHR31683">
    <property type="entry name" value="PECTATE LYASE 18-RELATED"/>
    <property type="match status" value="1"/>
</dbReference>
<dbReference type="STRING" id="1392247.A0A3N4L8C8"/>
<evidence type="ECO:0000313" key="6">
    <source>
        <dbReference type="EMBL" id="RPB17719.1"/>
    </source>
</evidence>
<name>A0A3N4L8C8_9PEZI</name>
<keyword evidence="3 4" id="KW-0456">Lyase</keyword>
<dbReference type="AlphaFoldDB" id="A0A3N4L8C8"/>
<dbReference type="Proteomes" id="UP000277580">
    <property type="component" value="Unassembled WGS sequence"/>
</dbReference>
<dbReference type="SUPFAM" id="SSF51126">
    <property type="entry name" value="Pectin lyase-like"/>
    <property type="match status" value="1"/>
</dbReference>
<dbReference type="SMART" id="SM00656">
    <property type="entry name" value="Amb_all"/>
    <property type="match status" value="1"/>
</dbReference>
<dbReference type="GO" id="GO:0030570">
    <property type="term" value="F:pectate lyase activity"/>
    <property type="evidence" value="ECO:0007669"/>
    <property type="project" value="InterPro"/>
</dbReference>
<dbReference type="Gene3D" id="2.160.20.10">
    <property type="entry name" value="Single-stranded right-handed beta-helix, Pectin lyase-like"/>
    <property type="match status" value="1"/>
</dbReference>
<evidence type="ECO:0000259" key="5">
    <source>
        <dbReference type="SMART" id="SM00656"/>
    </source>
</evidence>
<dbReference type="GO" id="GO:0005576">
    <property type="term" value="C:extracellular region"/>
    <property type="evidence" value="ECO:0007669"/>
    <property type="project" value="UniProtKB-SubCell"/>
</dbReference>
<evidence type="ECO:0000313" key="7">
    <source>
        <dbReference type="Proteomes" id="UP000277580"/>
    </source>
</evidence>
<dbReference type="InterPro" id="IPR002022">
    <property type="entry name" value="Pec_lyase"/>
</dbReference>
<comment type="subcellular location">
    <subcellularLocation>
        <location evidence="4">Secreted</location>
    </subcellularLocation>
</comment>
<dbReference type="OrthoDB" id="5348404at2759"/>
<gene>
    <name evidence="6" type="ORF">P167DRAFT_498423</name>
</gene>
<dbReference type="PANTHER" id="PTHR31683:SF18">
    <property type="entry name" value="PECTATE LYASE 21-RELATED"/>
    <property type="match status" value="1"/>
</dbReference>
<evidence type="ECO:0000256" key="2">
    <source>
        <dbReference type="ARBA" id="ARBA00022729"/>
    </source>
</evidence>
<keyword evidence="4" id="KW-0119">Carbohydrate metabolism</keyword>